<keyword evidence="6 13" id="KW-1133">Transmembrane helix</keyword>
<keyword evidence="5 10" id="KW-0256">Endoplasmic reticulum</keyword>
<feature type="active site" evidence="11">
    <location>
        <position position="536"/>
    </location>
</feature>
<organism evidence="14 15">
    <name type="scientific">Pterulicium gracile</name>
    <dbReference type="NCBI Taxonomy" id="1884261"/>
    <lineage>
        <taxon>Eukaryota</taxon>
        <taxon>Fungi</taxon>
        <taxon>Dikarya</taxon>
        <taxon>Basidiomycota</taxon>
        <taxon>Agaricomycotina</taxon>
        <taxon>Agaricomycetes</taxon>
        <taxon>Agaricomycetidae</taxon>
        <taxon>Agaricales</taxon>
        <taxon>Pleurotineae</taxon>
        <taxon>Pterulaceae</taxon>
        <taxon>Pterulicium</taxon>
    </lineage>
</organism>
<evidence type="ECO:0000313" key="14">
    <source>
        <dbReference type="EMBL" id="TFL05311.1"/>
    </source>
</evidence>
<feature type="transmembrane region" description="Helical" evidence="13">
    <location>
        <begin position="451"/>
        <end position="470"/>
    </location>
</feature>
<keyword evidence="7 10" id="KW-0472">Membrane</keyword>
<evidence type="ECO:0000256" key="8">
    <source>
        <dbReference type="ARBA" id="ARBA00023315"/>
    </source>
</evidence>
<feature type="transmembrane region" description="Helical" evidence="13">
    <location>
        <begin position="579"/>
        <end position="598"/>
    </location>
</feature>
<dbReference type="AlphaFoldDB" id="A0A5C3QXN2"/>
<evidence type="ECO:0000256" key="4">
    <source>
        <dbReference type="ARBA" id="ARBA00022692"/>
    </source>
</evidence>
<dbReference type="GO" id="GO:0005789">
    <property type="term" value="C:endoplasmic reticulum membrane"/>
    <property type="evidence" value="ECO:0007669"/>
    <property type="project" value="UniProtKB-SubCell"/>
</dbReference>
<gene>
    <name evidence="14" type="ORF">BDV98DRAFT_601688</name>
</gene>
<feature type="transmembrane region" description="Helical" evidence="13">
    <location>
        <begin position="410"/>
        <end position="431"/>
    </location>
</feature>
<dbReference type="EMBL" id="ML178817">
    <property type="protein sequence ID" value="TFL05311.1"/>
    <property type="molecule type" value="Genomic_DNA"/>
</dbReference>
<dbReference type="GO" id="GO:0034737">
    <property type="term" value="F:ergosterol O-acyltransferase activity"/>
    <property type="evidence" value="ECO:0007669"/>
    <property type="project" value="TreeGrafter"/>
</dbReference>
<feature type="transmembrane region" description="Helical" evidence="13">
    <location>
        <begin position="109"/>
        <end position="130"/>
    </location>
</feature>
<dbReference type="PANTHER" id="PTHR10408">
    <property type="entry name" value="STEROL O-ACYLTRANSFERASE"/>
    <property type="match status" value="1"/>
</dbReference>
<keyword evidence="15" id="KW-1185">Reference proteome</keyword>
<dbReference type="PIRSF" id="PIRSF000439">
    <property type="entry name" value="Oat_ACAT_DAG_ARE"/>
    <property type="match status" value="1"/>
</dbReference>
<keyword evidence="3 10" id="KW-0808">Transferase</keyword>
<dbReference type="OrthoDB" id="10039049at2759"/>
<accession>A0A5C3QXN2</accession>
<evidence type="ECO:0000256" key="12">
    <source>
        <dbReference type="SAM" id="MobiDB-lite"/>
    </source>
</evidence>
<comment type="function">
    <text evidence="9">Sterol O-acyltransferase that catalyzes the formation of stery esters.</text>
</comment>
<reference evidence="14 15" key="1">
    <citation type="journal article" date="2019" name="Nat. Ecol. Evol.">
        <title>Megaphylogeny resolves global patterns of mushroom evolution.</title>
        <authorList>
            <person name="Varga T."/>
            <person name="Krizsan K."/>
            <person name="Foldi C."/>
            <person name="Dima B."/>
            <person name="Sanchez-Garcia M."/>
            <person name="Sanchez-Ramirez S."/>
            <person name="Szollosi G.J."/>
            <person name="Szarkandi J.G."/>
            <person name="Papp V."/>
            <person name="Albert L."/>
            <person name="Andreopoulos W."/>
            <person name="Angelini C."/>
            <person name="Antonin V."/>
            <person name="Barry K.W."/>
            <person name="Bougher N.L."/>
            <person name="Buchanan P."/>
            <person name="Buyck B."/>
            <person name="Bense V."/>
            <person name="Catcheside P."/>
            <person name="Chovatia M."/>
            <person name="Cooper J."/>
            <person name="Damon W."/>
            <person name="Desjardin D."/>
            <person name="Finy P."/>
            <person name="Geml J."/>
            <person name="Haridas S."/>
            <person name="Hughes K."/>
            <person name="Justo A."/>
            <person name="Karasinski D."/>
            <person name="Kautmanova I."/>
            <person name="Kiss B."/>
            <person name="Kocsube S."/>
            <person name="Kotiranta H."/>
            <person name="LaButti K.M."/>
            <person name="Lechner B.E."/>
            <person name="Liimatainen K."/>
            <person name="Lipzen A."/>
            <person name="Lukacs Z."/>
            <person name="Mihaltcheva S."/>
            <person name="Morgado L.N."/>
            <person name="Niskanen T."/>
            <person name="Noordeloos M.E."/>
            <person name="Ohm R.A."/>
            <person name="Ortiz-Santana B."/>
            <person name="Ovrebo C."/>
            <person name="Racz N."/>
            <person name="Riley R."/>
            <person name="Savchenko A."/>
            <person name="Shiryaev A."/>
            <person name="Soop K."/>
            <person name="Spirin V."/>
            <person name="Szebenyi C."/>
            <person name="Tomsovsky M."/>
            <person name="Tulloss R.E."/>
            <person name="Uehling J."/>
            <person name="Grigoriev I.V."/>
            <person name="Vagvolgyi C."/>
            <person name="Papp T."/>
            <person name="Martin F.M."/>
            <person name="Miettinen O."/>
            <person name="Hibbett D.S."/>
            <person name="Nagy L.G."/>
        </authorList>
    </citation>
    <scope>NUCLEOTIDE SEQUENCE [LARGE SCALE GENOMIC DNA]</scope>
    <source>
        <strain evidence="14 15">CBS 309.79</strain>
    </source>
</reference>
<feature type="region of interest" description="Disordered" evidence="12">
    <location>
        <begin position="1"/>
        <end position="20"/>
    </location>
</feature>
<dbReference type="STRING" id="1884261.A0A5C3QXN2"/>
<comment type="similarity">
    <text evidence="2 10">Belongs to the membrane-bound acyltransferase family. Sterol o-acyltransferase subfamily.</text>
</comment>
<dbReference type="InterPro" id="IPR014371">
    <property type="entry name" value="Oat_ACAT_DAG_ARE"/>
</dbReference>
<evidence type="ECO:0000256" key="13">
    <source>
        <dbReference type="SAM" id="Phobius"/>
    </source>
</evidence>
<dbReference type="GO" id="GO:0008204">
    <property type="term" value="P:ergosterol metabolic process"/>
    <property type="evidence" value="ECO:0007669"/>
    <property type="project" value="TreeGrafter"/>
</dbReference>
<evidence type="ECO:0000256" key="9">
    <source>
        <dbReference type="ARBA" id="ARBA00023568"/>
    </source>
</evidence>
<evidence type="ECO:0000256" key="3">
    <source>
        <dbReference type="ARBA" id="ARBA00022679"/>
    </source>
</evidence>
<proteinExistence type="inferred from homology"/>
<evidence type="ECO:0000256" key="11">
    <source>
        <dbReference type="PIRSR" id="PIRSR000439-1"/>
    </source>
</evidence>
<evidence type="ECO:0000256" key="1">
    <source>
        <dbReference type="ARBA" id="ARBA00004477"/>
    </source>
</evidence>
<dbReference type="PANTHER" id="PTHR10408:SF9">
    <property type="entry name" value="STEROL O-ACYLTRANSFERASE 2-RELATED"/>
    <property type="match status" value="1"/>
</dbReference>
<protein>
    <recommendedName>
        <fullName evidence="10">O-acyltransferase</fullName>
    </recommendedName>
</protein>
<evidence type="ECO:0000313" key="15">
    <source>
        <dbReference type="Proteomes" id="UP000305067"/>
    </source>
</evidence>
<keyword evidence="8 10" id="KW-0012">Acyltransferase</keyword>
<evidence type="ECO:0000256" key="10">
    <source>
        <dbReference type="PIRNR" id="PIRNR000439"/>
    </source>
</evidence>
<evidence type="ECO:0000256" key="7">
    <source>
        <dbReference type="ARBA" id="ARBA00023136"/>
    </source>
</evidence>
<evidence type="ECO:0000256" key="2">
    <source>
        <dbReference type="ARBA" id="ARBA00009010"/>
    </source>
</evidence>
<sequence length="599" mass="67617">MKGESTASAPPVNNRTSSGGYKTAEGTLYVSKPFRSKTSKKVRALITFAPRKSHFDTSNESSGTNEFRGFFTLFWISIFIFTVRTYIRSIETHGHALNLNFAARFSEDAITLAISDFFVVLTTGLCVPFAKAVSKGWIKYHYTGMVLQHVLQTTLLFSAIVWTFNRQWPWVQSGYLTLHSIVMVMKMHSYMAVNGNLQVVLEQTKKLTDTLHKVATSTSGSFEKAVAEAISHKASLVPSDDGSEKSLNTEELSGTPEPEADASGETRSAYVDLDTANALKQRLSVVAEPTAATVSDTISTTSEGLRKRALAGATEKHVADTNEQEDDPDNNENDPIRLLTNHPDHQVSDLAKDIIELQGELRSTGPYPVQYPNNITLKNFAVYQLIPSLVYQLEYPRTEKIRPGYVLEKTVATMGTFALLYTVTESFILPLTPTRDQSFLRSLLDLSLPFMIAYLLLFFIIFECICNGFAELSYFADRQFYEDWWNSTSWDEFARKWNRPVHGFLLHHVYASTISHWRVSRTTAMFLTFLLSACVHELVMVIVTKKFRMYLFWLQLIQLPLIAMSKLPVIRQNQTLGNIVFWLGLYAGFPLLCVSYVAY</sequence>
<dbReference type="Proteomes" id="UP000305067">
    <property type="component" value="Unassembled WGS sequence"/>
</dbReference>
<keyword evidence="4 13" id="KW-0812">Transmembrane</keyword>
<evidence type="ECO:0000256" key="6">
    <source>
        <dbReference type="ARBA" id="ARBA00022989"/>
    </source>
</evidence>
<name>A0A5C3QXN2_9AGAR</name>
<feature type="transmembrane region" description="Helical" evidence="13">
    <location>
        <begin position="550"/>
        <end position="567"/>
    </location>
</feature>
<feature type="region of interest" description="Disordered" evidence="12">
    <location>
        <begin position="297"/>
        <end position="334"/>
    </location>
</feature>
<feature type="transmembrane region" description="Helical" evidence="13">
    <location>
        <begin position="70"/>
        <end position="89"/>
    </location>
</feature>
<dbReference type="Pfam" id="PF03062">
    <property type="entry name" value="MBOAT"/>
    <property type="match status" value="1"/>
</dbReference>
<feature type="region of interest" description="Disordered" evidence="12">
    <location>
        <begin position="234"/>
        <end position="266"/>
    </location>
</feature>
<feature type="compositionally biased region" description="Acidic residues" evidence="12">
    <location>
        <begin position="322"/>
        <end position="332"/>
    </location>
</feature>
<evidence type="ECO:0000256" key="5">
    <source>
        <dbReference type="ARBA" id="ARBA00022824"/>
    </source>
</evidence>
<feature type="transmembrane region" description="Helical" evidence="13">
    <location>
        <begin position="524"/>
        <end position="544"/>
    </location>
</feature>
<dbReference type="InterPro" id="IPR004299">
    <property type="entry name" value="MBOAT_fam"/>
</dbReference>
<comment type="subcellular location">
    <subcellularLocation>
        <location evidence="1 10">Endoplasmic reticulum membrane</location>
        <topology evidence="1 10">Multi-pass membrane protein</topology>
    </subcellularLocation>
</comment>